<dbReference type="Proteomes" id="UP000266841">
    <property type="component" value="Unassembled WGS sequence"/>
</dbReference>
<evidence type="ECO:0000313" key="2">
    <source>
        <dbReference type="EMBL" id="EJK46234.1"/>
    </source>
</evidence>
<feature type="compositionally biased region" description="Basic residues" evidence="1">
    <location>
        <begin position="376"/>
        <end position="385"/>
    </location>
</feature>
<protein>
    <submittedName>
        <fullName evidence="2">Uncharacterized protein</fullName>
    </submittedName>
</protein>
<keyword evidence="3" id="KW-1185">Reference proteome</keyword>
<gene>
    <name evidence="2" type="ORF">THAOC_35111</name>
</gene>
<reference evidence="2 3" key="1">
    <citation type="journal article" date="2012" name="Genome Biol.">
        <title>Genome and low-iron response of an oceanic diatom adapted to chronic iron limitation.</title>
        <authorList>
            <person name="Lommer M."/>
            <person name="Specht M."/>
            <person name="Roy A.S."/>
            <person name="Kraemer L."/>
            <person name="Andreson R."/>
            <person name="Gutowska M.A."/>
            <person name="Wolf J."/>
            <person name="Bergner S.V."/>
            <person name="Schilhabel M.B."/>
            <person name="Klostermeier U.C."/>
            <person name="Beiko R.G."/>
            <person name="Rosenstiel P."/>
            <person name="Hippler M."/>
            <person name="Laroche J."/>
        </authorList>
    </citation>
    <scope>NUCLEOTIDE SEQUENCE [LARGE SCALE GENOMIC DNA]</scope>
    <source>
        <strain evidence="2 3">CCMP1005</strain>
    </source>
</reference>
<proteinExistence type="predicted"/>
<dbReference type="EMBL" id="AGNL01047881">
    <property type="protein sequence ID" value="EJK46234.1"/>
    <property type="molecule type" value="Genomic_DNA"/>
</dbReference>
<organism evidence="2 3">
    <name type="scientific">Thalassiosira oceanica</name>
    <name type="common">Marine diatom</name>
    <dbReference type="NCBI Taxonomy" id="159749"/>
    <lineage>
        <taxon>Eukaryota</taxon>
        <taxon>Sar</taxon>
        <taxon>Stramenopiles</taxon>
        <taxon>Ochrophyta</taxon>
        <taxon>Bacillariophyta</taxon>
        <taxon>Coscinodiscophyceae</taxon>
        <taxon>Thalassiosirophycidae</taxon>
        <taxon>Thalassiosirales</taxon>
        <taxon>Thalassiosiraceae</taxon>
        <taxon>Thalassiosira</taxon>
    </lineage>
</organism>
<evidence type="ECO:0000256" key="1">
    <source>
        <dbReference type="SAM" id="MobiDB-lite"/>
    </source>
</evidence>
<feature type="region of interest" description="Disordered" evidence="1">
    <location>
        <begin position="358"/>
        <end position="392"/>
    </location>
</feature>
<feature type="region of interest" description="Disordered" evidence="1">
    <location>
        <begin position="1"/>
        <end position="82"/>
    </location>
</feature>
<evidence type="ECO:0000313" key="3">
    <source>
        <dbReference type="Proteomes" id="UP000266841"/>
    </source>
</evidence>
<feature type="compositionally biased region" description="Basic residues" evidence="1">
    <location>
        <begin position="48"/>
        <end position="57"/>
    </location>
</feature>
<accession>K0R3X8</accession>
<name>K0R3X8_THAOC</name>
<dbReference type="AlphaFoldDB" id="K0R3X8"/>
<feature type="compositionally biased region" description="Polar residues" evidence="1">
    <location>
        <begin position="66"/>
        <end position="78"/>
    </location>
</feature>
<feature type="compositionally biased region" description="Polar residues" evidence="1">
    <location>
        <begin position="18"/>
        <end position="29"/>
    </location>
</feature>
<sequence>MKKRNPKIARLNRESEQNIRPGSNATNGTHHGGGRADDDDVNNEHQSTHGRRKRDGRRPRSDPSTGPITHQSRRQTSPVRGFRPMFVCPRHCNIIRPIDDSDFFLEEMKHPPETDTAHSTQHATGISLANDDDVNNDEHQLTYVVSMPSGGAPAGPLRAGRFKFDDGEPLSLLVKLPKRPEKLILKTSWSPWPTISRPINPSFDHRDVRPAPEERLEPCLTCLRLSRVLSCRVSGCSLTACLANTHQSRVIPCVDQKLMSDLQPEDRHGLYPSNRDYVGWAKGNVNDTGLESMTFGSGIRCWFGEINIDFDRIIRQLARKAAAGDHGLRILPLVNNDRKGGAFPIMLHQFKRAIGRSRNRVRERTTQAKQATLRQGHPRGGRGRLQRQSQQQ</sequence>
<comment type="caution">
    <text evidence="2">The sequence shown here is derived from an EMBL/GenBank/DDBJ whole genome shotgun (WGS) entry which is preliminary data.</text>
</comment>